<feature type="disulfide bond" evidence="10">
    <location>
        <begin position="1121"/>
        <end position="1164"/>
    </location>
</feature>
<dbReference type="PROSITE" id="PS00021">
    <property type="entry name" value="KRINGLE_1"/>
    <property type="match status" value="1"/>
</dbReference>
<dbReference type="InterPro" id="IPR031569">
    <property type="entry name" value="ApeC"/>
</dbReference>
<dbReference type="Pfam" id="PF00084">
    <property type="entry name" value="Sushi"/>
    <property type="match status" value="2"/>
</dbReference>
<reference evidence="19" key="2">
    <citation type="journal article" date="2021" name="Genome Biol. Evol.">
        <title>Developing a high-quality reference genome for a parasitic bivalve with doubly uniparental inheritance (Bivalvia: Unionida).</title>
        <authorList>
            <person name="Smith C.H."/>
        </authorList>
    </citation>
    <scope>NUCLEOTIDE SEQUENCE</scope>
    <source>
        <strain evidence="19">CHS0354</strain>
        <tissue evidence="19">Mantle</tissue>
    </source>
</reference>
<dbReference type="SMART" id="SM00032">
    <property type="entry name" value="CCP"/>
    <property type="match status" value="2"/>
</dbReference>
<comment type="caution">
    <text evidence="9">Lacks conserved residue(s) required for the propagation of feature annotation.</text>
</comment>
<evidence type="ECO:0000256" key="8">
    <source>
        <dbReference type="ARBA" id="ARBA00023157"/>
    </source>
</evidence>
<dbReference type="SMART" id="SM00130">
    <property type="entry name" value="KR"/>
    <property type="match status" value="1"/>
</dbReference>
<dbReference type="InterPro" id="IPR016186">
    <property type="entry name" value="C-type_lectin-like/link_sf"/>
</dbReference>
<evidence type="ECO:0000259" key="14">
    <source>
        <dbReference type="PROSITE" id="PS01180"/>
    </source>
</evidence>
<dbReference type="Gene3D" id="3.10.100.10">
    <property type="entry name" value="Mannose-Binding Protein A, subunit A"/>
    <property type="match status" value="1"/>
</dbReference>
<keyword evidence="2 11" id="KW-0645">Protease</keyword>
<feature type="coiled-coil region" evidence="13">
    <location>
        <begin position="80"/>
        <end position="114"/>
    </location>
</feature>
<keyword evidence="10" id="KW-0768">Sushi</keyword>
<accession>A0AAE0RSQ3</accession>
<feature type="domain" description="Sushi" evidence="17">
    <location>
        <begin position="1119"/>
        <end position="1179"/>
    </location>
</feature>
<evidence type="ECO:0000256" key="12">
    <source>
        <dbReference type="RuleBase" id="RU361183"/>
    </source>
</evidence>
<dbReference type="InterPro" id="IPR013806">
    <property type="entry name" value="Kringle-like"/>
</dbReference>
<evidence type="ECO:0000256" key="11">
    <source>
        <dbReference type="PROSITE-ProRule" id="PRU01211"/>
    </source>
</evidence>
<dbReference type="InterPro" id="IPR035976">
    <property type="entry name" value="Sushi/SCR/CCP_sf"/>
</dbReference>
<dbReference type="InterPro" id="IPR018056">
    <property type="entry name" value="Kringle_CS"/>
</dbReference>
<feature type="active site" evidence="11">
    <location>
        <position position="253"/>
    </location>
</feature>
<dbReference type="Gene3D" id="2.10.70.10">
    <property type="entry name" value="Complement Module, domain 1"/>
    <property type="match status" value="2"/>
</dbReference>
<keyword evidence="7 11" id="KW-0482">Metalloprotease</keyword>
<feature type="signal peptide" evidence="12">
    <location>
        <begin position="1"/>
        <end position="22"/>
    </location>
</feature>
<feature type="binding site" evidence="11">
    <location>
        <position position="252"/>
    </location>
    <ligand>
        <name>Zn(2+)</name>
        <dbReference type="ChEBI" id="CHEBI:29105"/>
        <note>catalytic</note>
    </ligand>
</feature>
<keyword evidence="1 9" id="KW-0420">Kringle</keyword>
<dbReference type="InterPro" id="IPR016187">
    <property type="entry name" value="CTDL_fold"/>
</dbReference>
<dbReference type="PROSITE" id="PS51864">
    <property type="entry name" value="ASTACIN"/>
    <property type="match status" value="1"/>
</dbReference>
<dbReference type="EC" id="3.4.24.-" evidence="12"/>
<dbReference type="SUPFAM" id="SSF57440">
    <property type="entry name" value="Kringle-like"/>
    <property type="match status" value="1"/>
</dbReference>
<feature type="domain" description="Sushi" evidence="17">
    <location>
        <begin position="872"/>
        <end position="929"/>
    </location>
</feature>
<evidence type="ECO:0000256" key="13">
    <source>
        <dbReference type="SAM" id="Coils"/>
    </source>
</evidence>
<dbReference type="SUPFAM" id="SSF55486">
    <property type="entry name" value="Metalloproteases ('zincins'), catalytic domain"/>
    <property type="match status" value="1"/>
</dbReference>
<dbReference type="InterPro" id="IPR001304">
    <property type="entry name" value="C-type_lectin-like"/>
</dbReference>
<comment type="cofactor">
    <cofactor evidence="11 12">
        <name>Zn(2+)</name>
        <dbReference type="ChEBI" id="CHEBI:29105"/>
    </cofactor>
    <text evidence="11 12">Binds 1 zinc ion per subunit.</text>
</comment>
<dbReference type="InterPro" id="IPR024079">
    <property type="entry name" value="MetalloPept_cat_dom_sf"/>
</dbReference>
<dbReference type="InterPro" id="IPR038178">
    <property type="entry name" value="Kringle_sf"/>
</dbReference>
<evidence type="ECO:0000259" key="17">
    <source>
        <dbReference type="PROSITE" id="PS50923"/>
    </source>
</evidence>
<dbReference type="PROSITE" id="PS50041">
    <property type="entry name" value="C_TYPE_LECTIN_2"/>
    <property type="match status" value="1"/>
</dbReference>
<keyword evidence="13" id="KW-0175">Coiled coil</keyword>
<dbReference type="PROSITE" id="PS01180">
    <property type="entry name" value="CUB"/>
    <property type="match status" value="1"/>
</dbReference>
<dbReference type="InterPro" id="IPR035914">
    <property type="entry name" value="Sperma_CUB_dom_sf"/>
</dbReference>
<dbReference type="InterPro" id="IPR000436">
    <property type="entry name" value="Sushi_SCR_CCP_dom"/>
</dbReference>
<dbReference type="SUPFAM" id="SSF56436">
    <property type="entry name" value="C-type lectin-like"/>
    <property type="match status" value="1"/>
</dbReference>
<sequence length="1348" mass="150504">MERGLLILALLIVFCQIPGTDGNSRRQDEVIKPLPQELQEEDDAVLPVNEKDLGIVMNEGKMLPTNKERLNKVQGRLEKLKGKMEHISTMETEIRDMEKQARALQNAVKKQKEKRKSEKFIVSEKLRQYLINIGSPLVQYLNDSSGVNKANVGKRTVYIDGGQMWTKGIIPYLLDAGLPATWRTAALQYMNEWQAVTAYRFVPYTPTVHVDNGLGHNTTLQFIYSDGCWSYVGRLTNNIQTISPCGGSAAAHEIGHMLGLAHEQNNANRDSIVRINWNNINPAYASQFNIETGSNWFSFDYDYSSLMHYGLWDFNINAQKVMTILDNRLEYMVLTRYQMDYFYPAYEVQLVLRLNETFCPNFTMVCYNGGYLSYVNGKCQCRCPFAFNSGDGCQTLETNAQNLSWPAGSFAFLKPIQGCPVGFASGFVKRFKDPKGYTSTVSSDFHASGEYTVYSYVREDFCVKDDTFNGSQANPAQWSPGSYCIHRKGGSCPLGFDAGAIQYDDSEARGNTTTSGTLPDGIYSYSTSTKFEFCCRNDGSSSTPIELPKSVPFTMYTGPTGSCQEVKGMRNLKERYQFYNTDFSTITNRTGSYPYIYVYTGSFARLWNIYFCFYYPVDYECGGIYSVSNNSPITITSPNFPLNYDNAKRCTWVVKGPTGTKLRLNFDKLDIKTAADGSCEDLLEIRNSLPGHRGFLICGNGYRNSLITEKNYLILTLSTDFSNAGTGFNATVDVITDAMLNYVNQGVEGAYDGKVNVTRNFDVCLPWMDVVGKCPHNPMDVGDVPDDLADNYCRNPGTGSRPWCYTNVDQCVRDYCDVSYLEKCVDQWTDCAELLTLETDFCTKYINGDAWKCAKTCGKCNTLVPVIPASSVTCGPPSAISDGAYTPQKTSYAVGEKVRYICSGGTDETPRTCSSEGTWVPDISFVCGVPTEKGDGWTIFQGYFYKFFDTEKTYKDAQTYCTSMNASLSTAKTLEENNYISSLAPWGDYIWLGMSDAEVEGVWKWIDGTLVTWSNWDSGQPDNWYNEDYAYIRYWNDKWCDLQDTYTNGFVCKRAFDARRVCADQSTTCMTLIEKVPDMRLKYPSFAWQRCPKTTGLCTNTDVTGQMPCNSSTPSASCAVCLDPGAVSYATKVRGGDSITVGEVFEVTCNTGYTLTQGNLIRACLPSGSLTGSAPVCQSINLVPTKVSNISTRKRDQVLAQKTVYTGDNAYHRITKAGEIYEWQFYSYVNGKIALQVWRRNGLNFMLVGQNIIDKARDDRLRRIALPSGSRIAVQPNDLIGFMYVGSSSGGVTYDDCVTTLEPEGMNLFSSTATYSDPSLLSVNQTIAFKALTSCRIFSFTAIVGPVQ</sequence>
<dbReference type="PANTHER" id="PTHR10127">
    <property type="entry name" value="DISCOIDIN, CUB, EGF, LAMININ , AND ZINC METALLOPROTEASE DOMAIN CONTAINING"/>
    <property type="match status" value="1"/>
</dbReference>
<dbReference type="SUPFAM" id="SSF57535">
    <property type="entry name" value="Complement control module/SCR domain"/>
    <property type="match status" value="2"/>
</dbReference>
<reference evidence="19" key="3">
    <citation type="submission" date="2023-05" db="EMBL/GenBank/DDBJ databases">
        <authorList>
            <person name="Smith C.H."/>
        </authorList>
    </citation>
    <scope>NUCLEOTIDE SEQUENCE</scope>
    <source>
        <strain evidence="19">CHS0354</strain>
        <tissue evidence="19">Mantle</tissue>
    </source>
</reference>
<reference evidence="19" key="1">
    <citation type="journal article" date="2021" name="Genome Biol. Evol.">
        <title>A High-Quality Reference Genome for a Parasitic Bivalve with Doubly Uniparental Inheritance (Bivalvia: Unionida).</title>
        <authorList>
            <person name="Smith C.H."/>
        </authorList>
    </citation>
    <scope>NUCLEOTIDE SEQUENCE</scope>
    <source>
        <strain evidence="19">CHS0354</strain>
    </source>
</reference>
<evidence type="ECO:0000313" key="19">
    <source>
        <dbReference type="EMBL" id="KAK3578871.1"/>
    </source>
</evidence>
<dbReference type="GO" id="GO:0004222">
    <property type="term" value="F:metalloendopeptidase activity"/>
    <property type="evidence" value="ECO:0007669"/>
    <property type="project" value="UniProtKB-UniRule"/>
</dbReference>
<feature type="chain" id="PRO_5041776348" description="Metalloendopeptidase" evidence="12">
    <location>
        <begin position="23"/>
        <end position="1348"/>
    </location>
</feature>
<evidence type="ECO:0000259" key="18">
    <source>
        <dbReference type="PROSITE" id="PS51864"/>
    </source>
</evidence>
<dbReference type="Gene3D" id="3.40.390.10">
    <property type="entry name" value="Collagenase (Catalytic Domain)"/>
    <property type="match status" value="1"/>
</dbReference>
<dbReference type="InterPro" id="IPR000859">
    <property type="entry name" value="CUB_dom"/>
</dbReference>
<feature type="binding site" evidence="11">
    <location>
        <position position="262"/>
    </location>
    <ligand>
        <name>Zn(2+)</name>
        <dbReference type="ChEBI" id="CHEBI:29105"/>
        <note>catalytic</note>
    </ligand>
</feature>
<evidence type="ECO:0000256" key="9">
    <source>
        <dbReference type="PROSITE-ProRule" id="PRU00121"/>
    </source>
</evidence>
<keyword evidence="3 11" id="KW-0479">Metal-binding</keyword>
<proteinExistence type="predicted"/>
<dbReference type="PROSITE" id="PS50923">
    <property type="entry name" value="SUSHI"/>
    <property type="match status" value="2"/>
</dbReference>
<dbReference type="SMART" id="SM00235">
    <property type="entry name" value="ZnMc"/>
    <property type="match status" value="1"/>
</dbReference>
<name>A0AAE0RSQ3_9BIVA</name>
<dbReference type="InterPro" id="IPR006026">
    <property type="entry name" value="Peptidase_Metallo"/>
</dbReference>
<dbReference type="GO" id="GO:0006508">
    <property type="term" value="P:proteolysis"/>
    <property type="evidence" value="ECO:0007669"/>
    <property type="project" value="UniProtKB-KW"/>
</dbReference>
<evidence type="ECO:0000256" key="2">
    <source>
        <dbReference type="ARBA" id="ARBA00022670"/>
    </source>
</evidence>
<dbReference type="PANTHER" id="PTHR10127:SF780">
    <property type="entry name" value="METALLOENDOPEPTIDASE"/>
    <property type="match status" value="1"/>
</dbReference>
<dbReference type="Pfam" id="PF16977">
    <property type="entry name" value="ApeC"/>
    <property type="match status" value="1"/>
</dbReference>
<feature type="domain" description="Peptidase M12A" evidence="18">
    <location>
        <begin position="155"/>
        <end position="360"/>
    </location>
</feature>
<dbReference type="SUPFAM" id="SSF49854">
    <property type="entry name" value="Spermadhesin, CUB domain"/>
    <property type="match status" value="1"/>
</dbReference>
<feature type="domain" description="CUB" evidence="14">
    <location>
        <begin position="621"/>
        <end position="735"/>
    </location>
</feature>
<keyword evidence="6 11" id="KW-0862">Zinc</keyword>
<dbReference type="Pfam" id="PF01400">
    <property type="entry name" value="Astacin"/>
    <property type="match status" value="1"/>
</dbReference>
<dbReference type="PRINTS" id="PR00480">
    <property type="entry name" value="ASTACIN"/>
</dbReference>
<gene>
    <name evidence="19" type="ORF">CHS0354_010232</name>
</gene>
<keyword evidence="5 11" id="KW-0378">Hydrolase</keyword>
<evidence type="ECO:0000256" key="5">
    <source>
        <dbReference type="ARBA" id="ARBA00022801"/>
    </source>
</evidence>
<dbReference type="SMART" id="SM00034">
    <property type="entry name" value="CLECT"/>
    <property type="match status" value="1"/>
</dbReference>
<dbReference type="Pfam" id="PF00431">
    <property type="entry name" value="CUB"/>
    <property type="match status" value="1"/>
</dbReference>
<keyword evidence="4 12" id="KW-0732">Signal</keyword>
<feature type="domain" description="Kringle" evidence="16">
    <location>
        <begin position="751"/>
        <end position="824"/>
    </location>
</feature>
<protein>
    <recommendedName>
        <fullName evidence="12">Metalloendopeptidase</fullName>
        <ecNumber evidence="12">3.4.24.-</ecNumber>
    </recommendedName>
</protein>
<dbReference type="Pfam" id="PF00051">
    <property type="entry name" value="Kringle"/>
    <property type="match status" value="1"/>
</dbReference>
<dbReference type="Gene3D" id="2.60.120.290">
    <property type="entry name" value="Spermadhesin, CUB domain"/>
    <property type="match status" value="1"/>
</dbReference>
<dbReference type="InterPro" id="IPR001506">
    <property type="entry name" value="Peptidase_M12A"/>
</dbReference>
<comment type="caution">
    <text evidence="19">The sequence shown here is derived from an EMBL/GenBank/DDBJ whole genome shotgun (WGS) entry which is preliminary data.</text>
</comment>
<feature type="domain" description="C-type lectin" evidence="15">
    <location>
        <begin position="940"/>
        <end position="1053"/>
    </location>
</feature>
<dbReference type="CDD" id="cd00041">
    <property type="entry name" value="CUB"/>
    <property type="match status" value="1"/>
</dbReference>
<dbReference type="GO" id="GO:0008270">
    <property type="term" value="F:zinc ion binding"/>
    <property type="evidence" value="ECO:0007669"/>
    <property type="project" value="UniProtKB-UniRule"/>
</dbReference>
<dbReference type="InterPro" id="IPR000001">
    <property type="entry name" value="Kringle"/>
</dbReference>
<evidence type="ECO:0000256" key="4">
    <source>
        <dbReference type="ARBA" id="ARBA00022729"/>
    </source>
</evidence>
<evidence type="ECO:0000256" key="6">
    <source>
        <dbReference type="ARBA" id="ARBA00022833"/>
    </source>
</evidence>
<dbReference type="SMART" id="SM00042">
    <property type="entry name" value="CUB"/>
    <property type="match status" value="1"/>
</dbReference>
<evidence type="ECO:0000259" key="16">
    <source>
        <dbReference type="PROSITE" id="PS50070"/>
    </source>
</evidence>
<keyword evidence="8 9" id="KW-1015">Disulfide bond</keyword>
<dbReference type="Proteomes" id="UP001195483">
    <property type="component" value="Unassembled WGS sequence"/>
</dbReference>
<dbReference type="Pfam" id="PF00059">
    <property type="entry name" value="Lectin_C"/>
    <property type="match status" value="1"/>
</dbReference>
<evidence type="ECO:0000256" key="1">
    <source>
        <dbReference type="ARBA" id="ARBA00022572"/>
    </source>
</evidence>
<feature type="binding site" evidence="11">
    <location>
        <position position="256"/>
    </location>
    <ligand>
        <name>Zn(2+)</name>
        <dbReference type="ChEBI" id="CHEBI:29105"/>
        <note>catalytic</note>
    </ligand>
</feature>
<organism evidence="19 20">
    <name type="scientific">Potamilus streckersoni</name>
    <dbReference type="NCBI Taxonomy" id="2493646"/>
    <lineage>
        <taxon>Eukaryota</taxon>
        <taxon>Metazoa</taxon>
        <taxon>Spiralia</taxon>
        <taxon>Lophotrochozoa</taxon>
        <taxon>Mollusca</taxon>
        <taxon>Bivalvia</taxon>
        <taxon>Autobranchia</taxon>
        <taxon>Heteroconchia</taxon>
        <taxon>Palaeoheterodonta</taxon>
        <taxon>Unionida</taxon>
        <taxon>Unionoidea</taxon>
        <taxon>Unionidae</taxon>
        <taxon>Ambleminae</taxon>
        <taxon>Lampsilini</taxon>
        <taxon>Potamilus</taxon>
    </lineage>
</organism>
<evidence type="ECO:0000313" key="20">
    <source>
        <dbReference type="Proteomes" id="UP001195483"/>
    </source>
</evidence>
<evidence type="ECO:0000256" key="7">
    <source>
        <dbReference type="ARBA" id="ARBA00023049"/>
    </source>
</evidence>
<dbReference type="EMBL" id="JAEAOA010000640">
    <property type="protein sequence ID" value="KAK3578871.1"/>
    <property type="molecule type" value="Genomic_DNA"/>
</dbReference>
<evidence type="ECO:0000256" key="10">
    <source>
        <dbReference type="PROSITE-ProRule" id="PRU00302"/>
    </source>
</evidence>
<dbReference type="PROSITE" id="PS50070">
    <property type="entry name" value="KRINGLE_2"/>
    <property type="match status" value="1"/>
</dbReference>
<dbReference type="CDD" id="cd00033">
    <property type="entry name" value="CCP"/>
    <property type="match status" value="2"/>
</dbReference>
<feature type="disulfide bond" evidence="9">
    <location>
        <begin position="793"/>
        <end position="816"/>
    </location>
</feature>
<evidence type="ECO:0000259" key="15">
    <source>
        <dbReference type="PROSITE" id="PS50041"/>
    </source>
</evidence>
<evidence type="ECO:0000256" key="3">
    <source>
        <dbReference type="ARBA" id="ARBA00022723"/>
    </source>
</evidence>
<keyword evidence="20" id="KW-1185">Reference proteome</keyword>
<dbReference type="Gene3D" id="2.40.20.10">
    <property type="entry name" value="Plasminogen Kringle 4"/>
    <property type="match status" value="1"/>
</dbReference>